<accession>A0A5N6WCS4</accession>
<name>A0A5N6WCS4_9EURO</name>
<feature type="transmembrane region" description="Helical" evidence="1">
    <location>
        <begin position="28"/>
        <end position="48"/>
    </location>
</feature>
<sequence>MHPEQPNSDFRSPLLYQGVALESTNRCVLGLGFQCLGTLLTWLILLFLSSS</sequence>
<dbReference type="EMBL" id="ML738296">
    <property type="protein sequence ID" value="KAE8318657.1"/>
    <property type="molecule type" value="Genomic_DNA"/>
</dbReference>
<keyword evidence="1" id="KW-1133">Transmembrane helix</keyword>
<evidence type="ECO:0000313" key="2">
    <source>
        <dbReference type="EMBL" id="KAE8318657.1"/>
    </source>
</evidence>
<keyword evidence="1" id="KW-0812">Transmembrane</keyword>
<keyword evidence="1" id="KW-0472">Membrane</keyword>
<organism evidence="2 3">
    <name type="scientific">Aspergillus transmontanensis</name>
    <dbReference type="NCBI Taxonomy" id="1034304"/>
    <lineage>
        <taxon>Eukaryota</taxon>
        <taxon>Fungi</taxon>
        <taxon>Dikarya</taxon>
        <taxon>Ascomycota</taxon>
        <taxon>Pezizomycotina</taxon>
        <taxon>Eurotiomycetes</taxon>
        <taxon>Eurotiomycetidae</taxon>
        <taxon>Eurotiales</taxon>
        <taxon>Aspergillaceae</taxon>
        <taxon>Aspergillus</taxon>
        <taxon>Aspergillus subgen. Circumdati</taxon>
    </lineage>
</organism>
<protein>
    <submittedName>
        <fullName evidence="2">Uncharacterized protein</fullName>
    </submittedName>
</protein>
<gene>
    <name evidence="2" type="ORF">BDV41DRAFT_521671</name>
</gene>
<evidence type="ECO:0000256" key="1">
    <source>
        <dbReference type="SAM" id="Phobius"/>
    </source>
</evidence>
<dbReference type="AlphaFoldDB" id="A0A5N6WCS4"/>
<keyword evidence="3" id="KW-1185">Reference proteome</keyword>
<proteinExistence type="predicted"/>
<evidence type="ECO:0000313" key="3">
    <source>
        <dbReference type="Proteomes" id="UP000325433"/>
    </source>
</evidence>
<dbReference type="Proteomes" id="UP000325433">
    <property type="component" value="Unassembled WGS sequence"/>
</dbReference>
<reference evidence="3" key="1">
    <citation type="submission" date="2019-04" db="EMBL/GenBank/DDBJ databases">
        <title>Friends and foes A comparative genomics studyof 23 Aspergillus species from section Flavi.</title>
        <authorList>
            <consortium name="DOE Joint Genome Institute"/>
            <person name="Kjaerbolling I."/>
            <person name="Vesth T."/>
            <person name="Frisvad J.C."/>
            <person name="Nybo J.L."/>
            <person name="Theobald S."/>
            <person name="Kildgaard S."/>
            <person name="Isbrandt T."/>
            <person name="Kuo A."/>
            <person name="Sato A."/>
            <person name="Lyhne E.K."/>
            <person name="Kogle M.E."/>
            <person name="Wiebenga A."/>
            <person name="Kun R.S."/>
            <person name="Lubbers R.J."/>
            <person name="Makela M.R."/>
            <person name="Barry K."/>
            <person name="Chovatia M."/>
            <person name="Clum A."/>
            <person name="Daum C."/>
            <person name="Haridas S."/>
            <person name="He G."/>
            <person name="LaButti K."/>
            <person name="Lipzen A."/>
            <person name="Mondo S."/>
            <person name="Riley R."/>
            <person name="Salamov A."/>
            <person name="Simmons B.A."/>
            <person name="Magnuson J.K."/>
            <person name="Henrissat B."/>
            <person name="Mortensen U.H."/>
            <person name="Larsen T.O."/>
            <person name="Devries R.P."/>
            <person name="Grigoriev I.V."/>
            <person name="Machida M."/>
            <person name="Baker S.E."/>
            <person name="Andersen M.R."/>
        </authorList>
    </citation>
    <scope>NUCLEOTIDE SEQUENCE [LARGE SCALE GENOMIC DNA]</scope>
    <source>
        <strain evidence="3">CBS 130015</strain>
    </source>
</reference>